<proteinExistence type="predicted"/>
<evidence type="ECO:0000256" key="1">
    <source>
        <dbReference type="ARBA" id="ARBA00004613"/>
    </source>
</evidence>
<dbReference type="RefSeq" id="WP_206291593.1">
    <property type="nucleotide sequence ID" value="NZ_CP063458.1"/>
</dbReference>
<protein>
    <recommendedName>
        <fullName evidence="4">SD-repeat containing protein B domain-containing protein</fullName>
    </recommendedName>
</protein>
<dbReference type="InterPro" id="IPR013783">
    <property type="entry name" value="Ig-like_fold"/>
</dbReference>
<feature type="domain" description="SD-repeat containing protein B" evidence="4">
    <location>
        <begin position="559"/>
        <end position="633"/>
    </location>
</feature>
<dbReference type="InterPro" id="IPR021109">
    <property type="entry name" value="Peptidase_aspartic_dom_sf"/>
</dbReference>
<organism evidence="5 6">
    <name type="scientific">Humisphaera borealis</name>
    <dbReference type="NCBI Taxonomy" id="2807512"/>
    <lineage>
        <taxon>Bacteria</taxon>
        <taxon>Pseudomonadati</taxon>
        <taxon>Planctomycetota</taxon>
        <taxon>Phycisphaerae</taxon>
        <taxon>Tepidisphaerales</taxon>
        <taxon>Tepidisphaeraceae</taxon>
        <taxon>Humisphaera</taxon>
    </lineage>
</organism>
<sequence length="762" mass="78858">MIPFASTRVEALLITAVIESLETRRLYSTYDIVGVQAASMDQPQVHAIFRNSATGNPLGGTGPNDGTAVKGFLDTGASGILLSQETADGLGIGHATVNGQPVTFADIGVAGSEEFDVSTVLYGAAAPVRSLFDGDLPVSEFDQPFGPIRAQINRSPADFLTGPLDIIGMPAMQGKVVVMDPTPLNQTDISLLDGMRTFLYSPGTPYSAATKATDPGIPSVNRHVKMSYGSFGRFTQVTPAGAPGPTISNNPFIGPNPTRAAGVVDTTPAVQLTEGTRSASGSFLLDTGAAASFVSQGIASKLGVHYAPGTYGSDTPRLLDANNNPVANQFTIPIGGIGGTVNAAGFFADSLTLPTIEGEGIRFVNAPLLVLDVTVADPVTGQTLTLDGDFGMNFLVASFAVDGTTLGASSAGAFDWITFDQPNGVLGLNIPGAGPVSPPPVPPPPPVTATITGTLYEDLNANKSRDANEPALSGRTVYLDVDGSGTLTAADKTTTTAAGGSYSFTGLAAGATYRVKQVIPSGWKLGGPATNLYTVTPTAGQTVAGRDFGSFRTATIKGSLFNDANGNGVRESTEVALSGWTAWIDLNGNGVRDTTIDRSATTDAAGNYSFTGLDPATYTVRLVVKTGWRQTPTAGKTLAGTVVSGQALTLTAFSVTQRGAASGFVFNDLNRNGIKDAGEVGLANWRVYNDTNRNGVWNTGEKYVLTSSTGAWSMTDLLAGTAYQIRVTQQTDWVRTSPTVGYYSITPTAGSSVTGKNFGQRK</sequence>
<accession>A0A7M2WVU1</accession>
<dbReference type="KEGG" id="hbs:IPV69_20515"/>
<dbReference type="Gene3D" id="2.60.40.10">
    <property type="entry name" value="Immunoglobulins"/>
    <property type="match status" value="3"/>
</dbReference>
<dbReference type="InterPro" id="IPR033764">
    <property type="entry name" value="Sdr_B"/>
</dbReference>
<keyword evidence="3" id="KW-0732">Signal</keyword>
<dbReference type="InterPro" id="IPR051417">
    <property type="entry name" value="SDr/BOS_complex"/>
</dbReference>
<evidence type="ECO:0000259" key="4">
    <source>
        <dbReference type="Pfam" id="PF17210"/>
    </source>
</evidence>
<reference evidence="5 6" key="1">
    <citation type="submission" date="2020-10" db="EMBL/GenBank/DDBJ databases">
        <title>Wide distribution of Phycisphaera-like planctomycetes from WD2101 soil group in peatlands and genome analysis of the first cultivated representative.</title>
        <authorList>
            <person name="Dedysh S.N."/>
            <person name="Beletsky A.V."/>
            <person name="Ivanova A."/>
            <person name="Kulichevskaya I.S."/>
            <person name="Suzina N.E."/>
            <person name="Philippov D.A."/>
            <person name="Rakitin A.L."/>
            <person name="Mardanov A.V."/>
            <person name="Ravin N.V."/>
        </authorList>
    </citation>
    <scope>NUCLEOTIDE SEQUENCE [LARGE SCALE GENOMIC DNA]</scope>
    <source>
        <strain evidence="5 6">M1803</strain>
    </source>
</reference>
<dbReference type="Pfam" id="PF17210">
    <property type="entry name" value="SdrD_B"/>
    <property type="match status" value="3"/>
</dbReference>
<dbReference type="EMBL" id="CP063458">
    <property type="protein sequence ID" value="QOV88600.1"/>
    <property type="molecule type" value="Genomic_DNA"/>
</dbReference>
<feature type="domain" description="SD-repeat containing protein B" evidence="4">
    <location>
        <begin position="451"/>
        <end position="524"/>
    </location>
</feature>
<dbReference type="PANTHER" id="PTHR23303">
    <property type="entry name" value="CARBOXYPEPTIDASE REGULATORY REGION-CONTAINING"/>
    <property type="match status" value="1"/>
</dbReference>
<evidence type="ECO:0000256" key="3">
    <source>
        <dbReference type="ARBA" id="ARBA00022729"/>
    </source>
</evidence>
<feature type="domain" description="SD-repeat containing protein B" evidence="4">
    <location>
        <begin position="664"/>
        <end position="741"/>
    </location>
</feature>
<dbReference type="Gene3D" id="2.40.70.10">
    <property type="entry name" value="Acid Proteases"/>
    <property type="match status" value="1"/>
</dbReference>
<name>A0A7M2WVU1_9BACT</name>
<keyword evidence="6" id="KW-1185">Reference proteome</keyword>
<dbReference type="GO" id="GO:0005576">
    <property type="term" value="C:extracellular region"/>
    <property type="evidence" value="ECO:0007669"/>
    <property type="project" value="UniProtKB-SubCell"/>
</dbReference>
<dbReference type="Proteomes" id="UP000593765">
    <property type="component" value="Chromosome"/>
</dbReference>
<evidence type="ECO:0000313" key="6">
    <source>
        <dbReference type="Proteomes" id="UP000593765"/>
    </source>
</evidence>
<evidence type="ECO:0000313" key="5">
    <source>
        <dbReference type="EMBL" id="QOV88600.1"/>
    </source>
</evidence>
<dbReference type="AlphaFoldDB" id="A0A7M2WVU1"/>
<evidence type="ECO:0000256" key="2">
    <source>
        <dbReference type="ARBA" id="ARBA00022525"/>
    </source>
</evidence>
<dbReference type="SUPFAM" id="SSF117074">
    <property type="entry name" value="Hypothetical protein PA1324"/>
    <property type="match status" value="3"/>
</dbReference>
<comment type="subcellular location">
    <subcellularLocation>
        <location evidence="1">Secreted</location>
    </subcellularLocation>
</comment>
<gene>
    <name evidence="5" type="ORF">IPV69_20515</name>
</gene>
<keyword evidence="2" id="KW-0964">Secreted</keyword>